<protein>
    <submittedName>
        <fullName evidence="2">Uncharacterized protein</fullName>
    </submittedName>
</protein>
<dbReference type="Proteomes" id="UP001162131">
    <property type="component" value="Unassembled WGS sequence"/>
</dbReference>
<gene>
    <name evidence="2" type="ORF">BSTOLATCC_MIC18625</name>
</gene>
<evidence type="ECO:0000313" key="2">
    <source>
        <dbReference type="EMBL" id="CAG9317373.1"/>
    </source>
</evidence>
<evidence type="ECO:0000313" key="3">
    <source>
        <dbReference type="Proteomes" id="UP001162131"/>
    </source>
</evidence>
<keyword evidence="3" id="KW-1185">Reference proteome</keyword>
<feature type="region of interest" description="Disordered" evidence="1">
    <location>
        <begin position="1"/>
        <end position="20"/>
    </location>
</feature>
<proteinExistence type="predicted"/>
<feature type="compositionally biased region" description="Basic and acidic residues" evidence="1">
    <location>
        <begin position="1"/>
        <end position="12"/>
    </location>
</feature>
<dbReference type="EMBL" id="CAJZBQ010000018">
    <property type="protein sequence ID" value="CAG9317373.1"/>
    <property type="molecule type" value="Genomic_DNA"/>
</dbReference>
<sequence length="87" mass="10504">MKDLKNEEEPAQKKNTPYKLEGSEEVGVDDFLSNIASERKKRVVDEEYQEDEVLSIVNHKNKWKKTWSKKQQRLERRQKFYSKKMSL</sequence>
<name>A0AAU9ISC1_9CILI</name>
<comment type="caution">
    <text evidence="2">The sequence shown here is derived from an EMBL/GenBank/DDBJ whole genome shotgun (WGS) entry which is preliminary data.</text>
</comment>
<reference evidence="2" key="1">
    <citation type="submission" date="2021-09" db="EMBL/GenBank/DDBJ databases">
        <authorList>
            <consortium name="AG Swart"/>
            <person name="Singh M."/>
            <person name="Singh A."/>
            <person name="Seah K."/>
            <person name="Emmerich C."/>
        </authorList>
    </citation>
    <scope>NUCLEOTIDE SEQUENCE</scope>
    <source>
        <strain evidence="2">ATCC30299</strain>
    </source>
</reference>
<dbReference type="AlphaFoldDB" id="A0AAU9ISC1"/>
<accession>A0AAU9ISC1</accession>
<evidence type="ECO:0000256" key="1">
    <source>
        <dbReference type="SAM" id="MobiDB-lite"/>
    </source>
</evidence>
<organism evidence="2 3">
    <name type="scientific">Blepharisma stoltei</name>
    <dbReference type="NCBI Taxonomy" id="1481888"/>
    <lineage>
        <taxon>Eukaryota</taxon>
        <taxon>Sar</taxon>
        <taxon>Alveolata</taxon>
        <taxon>Ciliophora</taxon>
        <taxon>Postciliodesmatophora</taxon>
        <taxon>Heterotrichea</taxon>
        <taxon>Heterotrichida</taxon>
        <taxon>Blepharismidae</taxon>
        <taxon>Blepharisma</taxon>
    </lineage>
</organism>